<dbReference type="OrthoDB" id="9901610at2"/>
<accession>A0A2T1LUW2</accession>
<sequence>MSYDELIDYALSQGEGSQALEEYVRRIKNDPQIITIDPKSNPNWTEQFTQYIRQKYPQSLK</sequence>
<dbReference type="Pfam" id="PF21826">
    <property type="entry name" value="DUF6887"/>
    <property type="match status" value="1"/>
</dbReference>
<reference evidence="1 2" key="2">
    <citation type="submission" date="2018-03" db="EMBL/GenBank/DDBJ databases">
        <authorList>
            <person name="Keele B.F."/>
        </authorList>
    </citation>
    <scope>NUCLEOTIDE SEQUENCE [LARGE SCALE GENOMIC DNA]</scope>
    <source>
        <strain evidence="1 2">CCALA 016</strain>
    </source>
</reference>
<proteinExistence type="predicted"/>
<dbReference type="InterPro" id="IPR054053">
    <property type="entry name" value="DUF6887"/>
</dbReference>
<comment type="caution">
    <text evidence="1">The sequence shown here is derived from an EMBL/GenBank/DDBJ whole genome shotgun (WGS) entry which is preliminary data.</text>
</comment>
<evidence type="ECO:0000313" key="1">
    <source>
        <dbReference type="EMBL" id="PSF35417.1"/>
    </source>
</evidence>
<protein>
    <submittedName>
        <fullName evidence="1">Uncharacterized protein</fullName>
    </submittedName>
</protein>
<keyword evidence="2" id="KW-1185">Reference proteome</keyword>
<dbReference type="RefSeq" id="WP_106458057.1">
    <property type="nucleotide sequence ID" value="NZ_PXOH01000020.1"/>
</dbReference>
<gene>
    <name evidence="1" type="ORF">C7H19_16690</name>
</gene>
<dbReference type="AlphaFoldDB" id="A0A2T1LUW2"/>
<evidence type="ECO:0000313" key="2">
    <source>
        <dbReference type="Proteomes" id="UP000239001"/>
    </source>
</evidence>
<organism evidence="1 2">
    <name type="scientific">Aphanothece hegewaldii CCALA 016</name>
    <dbReference type="NCBI Taxonomy" id="2107694"/>
    <lineage>
        <taxon>Bacteria</taxon>
        <taxon>Bacillati</taxon>
        <taxon>Cyanobacteriota</taxon>
        <taxon>Cyanophyceae</taxon>
        <taxon>Oscillatoriophycideae</taxon>
        <taxon>Chroococcales</taxon>
        <taxon>Aphanothecaceae</taxon>
        <taxon>Aphanothece</taxon>
    </lineage>
</organism>
<dbReference type="Proteomes" id="UP000239001">
    <property type="component" value="Unassembled WGS sequence"/>
</dbReference>
<reference evidence="1 2" key="1">
    <citation type="submission" date="2018-03" db="EMBL/GenBank/DDBJ databases">
        <title>The ancient ancestry and fast evolution of plastids.</title>
        <authorList>
            <person name="Moore K.R."/>
            <person name="Magnabosco C."/>
            <person name="Momper L."/>
            <person name="Gold D.A."/>
            <person name="Bosak T."/>
            <person name="Fournier G.P."/>
        </authorList>
    </citation>
    <scope>NUCLEOTIDE SEQUENCE [LARGE SCALE GENOMIC DNA]</scope>
    <source>
        <strain evidence="1 2">CCALA 016</strain>
    </source>
</reference>
<dbReference type="EMBL" id="PXOH01000020">
    <property type="protein sequence ID" value="PSF35417.1"/>
    <property type="molecule type" value="Genomic_DNA"/>
</dbReference>
<name>A0A2T1LUW2_9CHRO</name>